<dbReference type="InterPro" id="IPR018327">
    <property type="entry name" value="BHD_2"/>
</dbReference>
<dbReference type="SUPFAM" id="SSF54001">
    <property type="entry name" value="Cysteine proteinases"/>
    <property type="match status" value="1"/>
</dbReference>
<evidence type="ECO:0000256" key="5">
    <source>
        <dbReference type="ARBA" id="ARBA00023242"/>
    </source>
</evidence>
<feature type="region of interest" description="Disordered" evidence="6">
    <location>
        <begin position="1"/>
        <end position="141"/>
    </location>
</feature>
<dbReference type="GO" id="GO:0000111">
    <property type="term" value="C:nucleotide-excision repair factor 2 complex"/>
    <property type="evidence" value="ECO:0007669"/>
    <property type="project" value="TreeGrafter"/>
</dbReference>
<evidence type="ECO:0000313" key="11">
    <source>
        <dbReference type="EnsemblMetazoa" id="KAF7490089.1"/>
    </source>
</evidence>
<dbReference type="GO" id="GO:0005737">
    <property type="term" value="C:cytoplasm"/>
    <property type="evidence" value="ECO:0007669"/>
    <property type="project" value="TreeGrafter"/>
</dbReference>
<dbReference type="FunFam" id="3.30.70.2460:FF:000001">
    <property type="entry name" value="DNA repair protein Rad4 family"/>
    <property type="match status" value="1"/>
</dbReference>
<dbReference type="Gene3D" id="2.20.20.110">
    <property type="entry name" value="Rad4, beta-hairpin domain BHD1"/>
    <property type="match status" value="1"/>
</dbReference>
<dbReference type="SMART" id="SM01032">
    <property type="entry name" value="BHD_3"/>
    <property type="match status" value="1"/>
</dbReference>
<feature type="compositionally biased region" description="Basic and acidic residues" evidence="6">
    <location>
        <begin position="107"/>
        <end position="127"/>
    </location>
</feature>
<dbReference type="SMART" id="SM01030">
    <property type="entry name" value="BHD_1"/>
    <property type="match status" value="1"/>
</dbReference>
<evidence type="ECO:0000259" key="7">
    <source>
        <dbReference type="SMART" id="SM01030"/>
    </source>
</evidence>
<dbReference type="GO" id="GO:0071942">
    <property type="term" value="C:XPC complex"/>
    <property type="evidence" value="ECO:0007669"/>
    <property type="project" value="TreeGrafter"/>
</dbReference>
<dbReference type="Gene3D" id="3.30.70.2460">
    <property type="entry name" value="Rad4, beta-hairpin domain BHD3"/>
    <property type="match status" value="1"/>
</dbReference>
<feature type="region of interest" description="Disordered" evidence="6">
    <location>
        <begin position="336"/>
        <end position="356"/>
    </location>
</feature>
<feature type="domain" description="Rad4 beta-hairpin" evidence="9">
    <location>
        <begin position="587"/>
        <end position="661"/>
    </location>
</feature>
<evidence type="ECO:0000259" key="8">
    <source>
        <dbReference type="SMART" id="SM01031"/>
    </source>
</evidence>
<dbReference type="InterPro" id="IPR018326">
    <property type="entry name" value="Rad4_beta-hairpin_dom1"/>
</dbReference>
<feature type="domain" description="Rad4 beta-hairpin" evidence="7">
    <location>
        <begin position="469"/>
        <end position="521"/>
    </location>
</feature>
<gene>
    <name evidence="10" type="primary">SSS_247g</name>
    <name evidence="10" type="ORF">SSS_247</name>
</gene>
<evidence type="ECO:0000313" key="10">
    <source>
        <dbReference type="EMBL" id="KAF7490089.1"/>
    </source>
</evidence>
<sequence length="715" mass="83156">MASAKRVLRSRYFNNVKSIDDDNDDYNDDNDDRNNVKSAKSRRKSSKLDEEFIDSDYEPPAKKKFNSRSSRNKSNLNQNENSIKISRKRSNAKDELKRTNKKHPKKKDPEEDRKIHIENDSVDKCDGPDEEGDDDDDEDDWEEVEEAKIYDPDDYQPEFSDTIQIQMSSEVKKPKKHSNDPITAMIRAKINRYRKENQTNMHKCLILLSINRLQYLNSIIEKPIVKALIQSIEDHIPRVKSKESMKKVLERLIPCFEEYFCIKLSTANRRDRDLISVIIKSFESEKIDSQFILNLISIASLRYRKIQTRLCYLVEAITLKPPDLLTSKTNLKELINQSEKKSSKKKRGKSTTRCSSLSSSARSFNETIWIEVFDEKSKLWIPYSDNEIVEKPRELIQNRSTPITYVLAIDNDDTVTEVTARYAKDWISHAMNKRRTDSEWIEKTLEFLQKPGFSRYQDADRIEFEKLLAEIELPRTISAYKNHPLFVLAKDLLKFQALYPADAPPVGFFRDEPVYSRNCVHTLKSRETWLREARTVKLNEKPYKIVTSRFKWKKTLPGEIQEKESLEIFGEWQTQPYEPPVAKNGIVPRNGYGNVDLYKPCMLPIGTVQLRLPGLLRIANKLKIDCVPAVVGFDGPCGGAHPVMDGFVVCSEFKDILIDAWNQEQQVQREKEFQNKQQRVIGNWKKLIRGLMIKNKIKMKYGVFDGEGLETGSQK</sequence>
<comment type="subcellular location">
    <subcellularLocation>
        <location evidence="1">Nucleus</location>
    </subcellularLocation>
</comment>
<evidence type="ECO:0000259" key="9">
    <source>
        <dbReference type="SMART" id="SM01032"/>
    </source>
</evidence>
<dbReference type="EnsemblMetazoa" id="SSS_247s_mrna">
    <property type="protein sequence ID" value="KAF7490089.1"/>
    <property type="gene ID" value="SSS_247"/>
</dbReference>
<reference evidence="10" key="2">
    <citation type="submission" date="2020-01" db="EMBL/GenBank/DDBJ databases">
        <authorList>
            <person name="Korhonen P.K.K."/>
            <person name="Guangxu M.G."/>
            <person name="Wang T.W."/>
            <person name="Stroehlein A.J.S."/>
            <person name="Young N.D."/>
            <person name="Ang C.-S.A."/>
            <person name="Fernando D.W.F."/>
            <person name="Lu H.L."/>
            <person name="Taylor S.T."/>
            <person name="Ehtesham M.E.M."/>
            <person name="Najaraj S.H.N."/>
            <person name="Harsha G.H.G."/>
            <person name="Madugundu A.M."/>
            <person name="Renuse S.R."/>
            <person name="Holt D.H."/>
            <person name="Pandey A.P."/>
            <person name="Papenfuss A.P."/>
            <person name="Gasser R.B.G."/>
            <person name="Fischer K.F."/>
        </authorList>
    </citation>
    <scope>NUCLEOTIDE SEQUENCE</scope>
    <source>
        <strain evidence="10">SSS_KF_BRIS2020</strain>
    </source>
</reference>
<dbReference type="InterPro" id="IPR004583">
    <property type="entry name" value="DNA_repair_Rad4"/>
</dbReference>
<dbReference type="Pfam" id="PF03835">
    <property type="entry name" value="Rad4"/>
    <property type="match status" value="1"/>
</dbReference>
<evidence type="ECO:0000256" key="3">
    <source>
        <dbReference type="ARBA" id="ARBA00022763"/>
    </source>
</evidence>
<evidence type="ECO:0000256" key="2">
    <source>
        <dbReference type="ARBA" id="ARBA00009525"/>
    </source>
</evidence>
<dbReference type="OrthoDB" id="300780at2759"/>
<feature type="domain" description="Rad4 beta-hairpin" evidence="8">
    <location>
        <begin position="523"/>
        <end position="580"/>
    </location>
</feature>
<dbReference type="PANTHER" id="PTHR12135">
    <property type="entry name" value="DNA REPAIR PROTEIN XP-C / RAD4"/>
    <property type="match status" value="1"/>
</dbReference>
<dbReference type="AlphaFoldDB" id="A0A834R3B5"/>
<dbReference type="Pfam" id="PF10405">
    <property type="entry name" value="BHD_3"/>
    <property type="match status" value="1"/>
</dbReference>
<keyword evidence="3" id="KW-0227">DNA damage</keyword>
<dbReference type="Proteomes" id="UP000070412">
    <property type="component" value="Unassembled WGS sequence"/>
</dbReference>
<dbReference type="InterPro" id="IPR038765">
    <property type="entry name" value="Papain-like_cys_pep_sf"/>
</dbReference>
<evidence type="ECO:0000313" key="12">
    <source>
        <dbReference type="Proteomes" id="UP000070412"/>
    </source>
</evidence>
<dbReference type="Pfam" id="PF10403">
    <property type="entry name" value="BHD_1"/>
    <property type="match status" value="1"/>
</dbReference>
<dbReference type="InterPro" id="IPR036985">
    <property type="entry name" value="Transglutaminase-like_sf"/>
</dbReference>
<dbReference type="GO" id="GO:0003697">
    <property type="term" value="F:single-stranded DNA binding"/>
    <property type="evidence" value="ECO:0007669"/>
    <property type="project" value="TreeGrafter"/>
</dbReference>
<accession>A0A834R3B5</accession>
<proteinExistence type="inferred from homology"/>
<name>A0A834R3B5_SARSC</name>
<evidence type="ECO:0000256" key="1">
    <source>
        <dbReference type="ARBA" id="ARBA00004123"/>
    </source>
</evidence>
<dbReference type="InterPro" id="IPR018325">
    <property type="entry name" value="Rad4/PNGase_transGLS-fold"/>
</dbReference>
<dbReference type="GO" id="GO:0006289">
    <property type="term" value="P:nucleotide-excision repair"/>
    <property type="evidence" value="ECO:0007669"/>
    <property type="project" value="InterPro"/>
</dbReference>
<feature type="compositionally biased region" description="Low complexity" evidence="6">
    <location>
        <begin position="67"/>
        <end position="77"/>
    </location>
</feature>
<protein>
    <submittedName>
        <fullName evidence="10">DNA repair protein complementing XP-C cells -like protein</fullName>
    </submittedName>
</protein>
<reference evidence="12" key="1">
    <citation type="journal article" date="2020" name="PLoS Negl. Trop. Dis.">
        <title>High-quality nuclear genome for Sarcoptes scabiei-A critical resource for a neglected parasite.</title>
        <authorList>
            <person name="Korhonen P.K."/>
            <person name="Gasser R.B."/>
            <person name="Ma G."/>
            <person name="Wang T."/>
            <person name="Stroehlein A.J."/>
            <person name="Young N.D."/>
            <person name="Ang C.S."/>
            <person name="Fernando D.D."/>
            <person name="Lu H.C."/>
            <person name="Taylor S."/>
            <person name="Reynolds S.L."/>
            <person name="Mofiz E."/>
            <person name="Najaraj S.H."/>
            <person name="Gowda H."/>
            <person name="Madugundu A."/>
            <person name="Renuse S."/>
            <person name="Holt D."/>
            <person name="Pandey A."/>
            <person name="Papenfuss A.T."/>
            <person name="Fischer K."/>
        </authorList>
    </citation>
    <scope>NUCLEOTIDE SEQUENCE [LARGE SCALE GENOMIC DNA]</scope>
</reference>
<dbReference type="Pfam" id="PF10404">
    <property type="entry name" value="BHD_2"/>
    <property type="match status" value="1"/>
</dbReference>
<dbReference type="InterPro" id="IPR042488">
    <property type="entry name" value="Rad4_BHD3_sf"/>
</dbReference>
<dbReference type="GO" id="GO:0003684">
    <property type="term" value="F:damaged DNA binding"/>
    <property type="evidence" value="ECO:0007669"/>
    <property type="project" value="InterPro"/>
</dbReference>
<feature type="compositionally biased region" description="Acidic residues" evidence="6">
    <location>
        <begin position="21"/>
        <end position="31"/>
    </location>
</feature>
<dbReference type="InterPro" id="IPR018328">
    <property type="entry name" value="Rad4_beta-hairpin_dom3"/>
</dbReference>
<feature type="compositionally biased region" description="Acidic residues" evidence="6">
    <location>
        <begin position="128"/>
        <end position="141"/>
    </location>
</feature>
<evidence type="ECO:0000256" key="6">
    <source>
        <dbReference type="SAM" id="MobiDB-lite"/>
    </source>
</evidence>
<keyword evidence="5" id="KW-0539">Nucleus</keyword>
<organism evidence="10">
    <name type="scientific">Sarcoptes scabiei</name>
    <name type="common">Itch mite</name>
    <name type="synonym">Acarus scabiei</name>
    <dbReference type="NCBI Taxonomy" id="52283"/>
    <lineage>
        <taxon>Eukaryota</taxon>
        <taxon>Metazoa</taxon>
        <taxon>Ecdysozoa</taxon>
        <taxon>Arthropoda</taxon>
        <taxon>Chelicerata</taxon>
        <taxon>Arachnida</taxon>
        <taxon>Acari</taxon>
        <taxon>Acariformes</taxon>
        <taxon>Sarcoptiformes</taxon>
        <taxon>Astigmata</taxon>
        <taxon>Psoroptidia</taxon>
        <taxon>Sarcoptoidea</taxon>
        <taxon>Sarcoptidae</taxon>
        <taxon>Sarcoptinae</taxon>
        <taxon>Sarcoptes</taxon>
    </lineage>
</organism>
<keyword evidence="4" id="KW-0234">DNA repair</keyword>
<dbReference type="PANTHER" id="PTHR12135:SF0">
    <property type="entry name" value="DNA REPAIR PROTEIN COMPLEMENTING XP-C CELLS"/>
    <property type="match status" value="1"/>
</dbReference>
<dbReference type="GO" id="GO:0006298">
    <property type="term" value="P:mismatch repair"/>
    <property type="evidence" value="ECO:0007669"/>
    <property type="project" value="TreeGrafter"/>
</dbReference>
<dbReference type="Gene3D" id="3.90.260.10">
    <property type="entry name" value="Transglutaminase-like"/>
    <property type="match status" value="1"/>
</dbReference>
<evidence type="ECO:0000256" key="4">
    <source>
        <dbReference type="ARBA" id="ARBA00023204"/>
    </source>
</evidence>
<keyword evidence="12" id="KW-1185">Reference proteome</keyword>
<dbReference type="SMART" id="SM01031">
    <property type="entry name" value="BHD_2"/>
    <property type="match status" value="1"/>
</dbReference>
<reference evidence="11" key="3">
    <citation type="submission" date="2022-06" db="UniProtKB">
        <authorList>
            <consortium name="EnsemblMetazoa"/>
        </authorList>
    </citation>
    <scope>IDENTIFICATION</scope>
</reference>
<comment type="similarity">
    <text evidence="2">Belongs to the XPC family.</text>
</comment>
<dbReference type="EMBL" id="WVUK01000062">
    <property type="protein sequence ID" value="KAF7490089.1"/>
    <property type="molecule type" value="Genomic_DNA"/>
</dbReference>